<evidence type="ECO:0008006" key="3">
    <source>
        <dbReference type="Google" id="ProtNLM"/>
    </source>
</evidence>
<keyword evidence="2" id="KW-1185">Reference proteome</keyword>
<sequence>MSGQAIVGSPHWISRSWRSKPTGTIVIAFRSEAEAKKIGSRITILGQSLPVEKYRQTPLTAQCSKCQGFGHNSSRCKNLASCQFCAESHLTAQHFCSICKTKGKACNHTLPKCKNCKQTHFANSKDCEVLLSIKA</sequence>
<protein>
    <recommendedName>
        <fullName evidence="3">Gag-like protein</fullName>
    </recommendedName>
</protein>
<dbReference type="EMBL" id="KB908626">
    <property type="protein sequence ID" value="EOA85860.1"/>
    <property type="molecule type" value="Genomic_DNA"/>
</dbReference>
<name>R0ILB3_EXST2</name>
<gene>
    <name evidence="1" type="ORF">SETTUDRAFT_111000</name>
</gene>
<organism evidence="1 2">
    <name type="scientific">Exserohilum turcicum (strain 28A)</name>
    <name type="common">Northern leaf blight fungus</name>
    <name type="synonym">Setosphaeria turcica</name>
    <dbReference type="NCBI Taxonomy" id="671987"/>
    <lineage>
        <taxon>Eukaryota</taxon>
        <taxon>Fungi</taxon>
        <taxon>Dikarya</taxon>
        <taxon>Ascomycota</taxon>
        <taxon>Pezizomycotina</taxon>
        <taxon>Dothideomycetes</taxon>
        <taxon>Pleosporomycetidae</taxon>
        <taxon>Pleosporales</taxon>
        <taxon>Pleosporineae</taxon>
        <taxon>Pleosporaceae</taxon>
        <taxon>Exserohilum</taxon>
    </lineage>
</organism>
<dbReference type="OrthoDB" id="3693395at2759"/>
<dbReference type="RefSeq" id="XP_008026450.1">
    <property type="nucleotide sequence ID" value="XM_008028259.1"/>
</dbReference>
<accession>R0ILB3</accession>
<dbReference type="GeneID" id="19395462"/>
<evidence type="ECO:0000313" key="1">
    <source>
        <dbReference type="EMBL" id="EOA85860.1"/>
    </source>
</evidence>
<evidence type="ECO:0000313" key="2">
    <source>
        <dbReference type="Proteomes" id="UP000016935"/>
    </source>
</evidence>
<dbReference type="Proteomes" id="UP000016935">
    <property type="component" value="Unassembled WGS sequence"/>
</dbReference>
<reference evidence="1 2" key="2">
    <citation type="journal article" date="2013" name="PLoS Genet.">
        <title>Comparative genome structure, secondary metabolite, and effector coding capacity across Cochliobolus pathogens.</title>
        <authorList>
            <person name="Condon B.J."/>
            <person name="Leng Y."/>
            <person name="Wu D."/>
            <person name="Bushley K.E."/>
            <person name="Ohm R.A."/>
            <person name="Otillar R."/>
            <person name="Martin J."/>
            <person name="Schackwitz W."/>
            <person name="Grimwood J."/>
            <person name="MohdZainudin N."/>
            <person name="Xue C."/>
            <person name="Wang R."/>
            <person name="Manning V.A."/>
            <person name="Dhillon B."/>
            <person name="Tu Z.J."/>
            <person name="Steffenson B.J."/>
            <person name="Salamov A."/>
            <person name="Sun H."/>
            <person name="Lowry S."/>
            <person name="LaButti K."/>
            <person name="Han J."/>
            <person name="Copeland A."/>
            <person name="Lindquist E."/>
            <person name="Barry K."/>
            <person name="Schmutz J."/>
            <person name="Baker S.E."/>
            <person name="Ciuffetti L.M."/>
            <person name="Grigoriev I.V."/>
            <person name="Zhong S."/>
            <person name="Turgeon B.G."/>
        </authorList>
    </citation>
    <scope>NUCLEOTIDE SEQUENCE [LARGE SCALE GENOMIC DNA]</scope>
    <source>
        <strain evidence="2">28A</strain>
    </source>
</reference>
<proteinExistence type="predicted"/>
<dbReference type="HOGENOM" id="CLU_109492_0_0_1"/>
<dbReference type="AlphaFoldDB" id="R0ILB3"/>
<dbReference type="eggNOG" id="ENOG502S9VY">
    <property type="taxonomic scope" value="Eukaryota"/>
</dbReference>
<reference evidence="1 2" key="1">
    <citation type="journal article" date="2012" name="PLoS Pathog.">
        <title>Diverse lifestyles and strategies of plant pathogenesis encoded in the genomes of eighteen Dothideomycetes fungi.</title>
        <authorList>
            <person name="Ohm R.A."/>
            <person name="Feau N."/>
            <person name="Henrissat B."/>
            <person name="Schoch C.L."/>
            <person name="Horwitz B.A."/>
            <person name="Barry K.W."/>
            <person name="Condon B.J."/>
            <person name="Copeland A.C."/>
            <person name="Dhillon B."/>
            <person name="Glaser F."/>
            <person name="Hesse C.N."/>
            <person name="Kosti I."/>
            <person name="LaButti K."/>
            <person name="Lindquist E.A."/>
            <person name="Lucas S."/>
            <person name="Salamov A.A."/>
            <person name="Bradshaw R.E."/>
            <person name="Ciuffetti L."/>
            <person name="Hamelin R.C."/>
            <person name="Kema G.H.J."/>
            <person name="Lawrence C."/>
            <person name="Scott J.A."/>
            <person name="Spatafora J.W."/>
            <person name="Turgeon B.G."/>
            <person name="de Wit P.J.G.M."/>
            <person name="Zhong S."/>
            <person name="Goodwin S.B."/>
            <person name="Grigoriev I.V."/>
        </authorList>
    </citation>
    <scope>NUCLEOTIDE SEQUENCE [LARGE SCALE GENOMIC DNA]</scope>
    <source>
        <strain evidence="2">28A</strain>
    </source>
</reference>